<comment type="caution">
    <text evidence="2">The sequence shown here is derived from an EMBL/GenBank/DDBJ whole genome shotgun (WGS) entry which is preliminary data.</text>
</comment>
<feature type="region of interest" description="Disordered" evidence="1">
    <location>
        <begin position="36"/>
        <end position="61"/>
    </location>
</feature>
<keyword evidence="3" id="KW-1185">Reference proteome</keyword>
<evidence type="ECO:0000313" key="3">
    <source>
        <dbReference type="Proteomes" id="UP000739180"/>
    </source>
</evidence>
<accession>A0ABY2XPL9</accession>
<protein>
    <submittedName>
        <fullName evidence="2">Uncharacterized protein</fullName>
    </submittedName>
</protein>
<dbReference type="EMBL" id="VCQT01000019">
    <property type="protein sequence ID" value="TMW14073.1"/>
    <property type="molecule type" value="Genomic_DNA"/>
</dbReference>
<name>A0ABY2XPL9_9GAMM</name>
<organism evidence="2 3">
    <name type="scientific">Alloalcanivorax gelatiniphagus</name>
    <dbReference type="NCBI Taxonomy" id="1194167"/>
    <lineage>
        <taxon>Bacteria</taxon>
        <taxon>Pseudomonadati</taxon>
        <taxon>Pseudomonadota</taxon>
        <taxon>Gammaproteobacteria</taxon>
        <taxon>Oceanospirillales</taxon>
        <taxon>Alcanivoracaceae</taxon>
        <taxon>Alloalcanivorax</taxon>
    </lineage>
</organism>
<evidence type="ECO:0000256" key="1">
    <source>
        <dbReference type="SAM" id="MobiDB-lite"/>
    </source>
</evidence>
<gene>
    <name evidence="2" type="ORF">FGS76_03850</name>
</gene>
<sequence length="79" mass="8348">MTNPYLTLHDLSFVLPDGRPLFADLNETFDASHTGVVGRNGVAPPGARPVLTGPRSSRRRPTIPVGAALAAIKDAEDRG</sequence>
<dbReference type="Proteomes" id="UP000739180">
    <property type="component" value="Unassembled WGS sequence"/>
</dbReference>
<dbReference type="RefSeq" id="WP_138771313.1">
    <property type="nucleotide sequence ID" value="NZ_JBHSSX010000047.1"/>
</dbReference>
<proteinExistence type="predicted"/>
<reference evidence="2 3" key="1">
    <citation type="submission" date="2019-05" db="EMBL/GenBank/DDBJ databases">
        <title>Genome of Alcanivorax gelatiniphagus, an oil degrading marine bacteria.</title>
        <authorList>
            <person name="Kwon K.K."/>
        </authorList>
    </citation>
    <scope>NUCLEOTIDE SEQUENCE [LARGE SCALE GENOMIC DNA]</scope>
    <source>
        <strain evidence="2 3">MEBiC 08158</strain>
    </source>
</reference>
<evidence type="ECO:0000313" key="2">
    <source>
        <dbReference type="EMBL" id="TMW14073.1"/>
    </source>
</evidence>